<dbReference type="EMBL" id="VXIV02003193">
    <property type="protein sequence ID" value="KAF6020087.1"/>
    <property type="molecule type" value="Genomic_DNA"/>
</dbReference>
<comment type="caution">
    <text evidence="1">The sequence shown here is derived from an EMBL/GenBank/DDBJ whole genome shotgun (WGS) entry which is preliminary data.</text>
</comment>
<name>A0A7J7J2P8_BUGNE</name>
<gene>
    <name evidence="1" type="ORF">EB796_021584</name>
</gene>
<keyword evidence="2" id="KW-1185">Reference proteome</keyword>
<sequence length="291" mass="34002">MKHDATFPNKVHSTPAFPVEMFPHGPEFPGLLDDVYFGPALPDHMDSGPASPGHSNPQPADFNFLNLMQSGEKYLHEHDYNMRCSDVIQMYMMQHHHTTLPDNNHNHHMTPSPVGTPSDKDQEVYNTFYSAVCPLHHNRKFIEYVLVIDWNSTDIKQLMMEYREKHMKNLFYEFALGQEKVHMSIDRLRWSGMEMNGTLSSMVERLFEHDYNMRCSDVIQMYMMQHHHTLLPDNNHNNHVTPSPVGTPSDNDQEVYNTFYSAVCPLHHNRKFIEYVLVSDNSVLYPVYYVK</sequence>
<evidence type="ECO:0000313" key="1">
    <source>
        <dbReference type="EMBL" id="KAF6020087.1"/>
    </source>
</evidence>
<evidence type="ECO:0000313" key="2">
    <source>
        <dbReference type="Proteomes" id="UP000593567"/>
    </source>
</evidence>
<protein>
    <submittedName>
        <fullName evidence="1">Uncharacterized protein</fullName>
    </submittedName>
</protein>
<accession>A0A7J7J2P8</accession>
<dbReference type="AlphaFoldDB" id="A0A7J7J2P8"/>
<dbReference type="Proteomes" id="UP000593567">
    <property type="component" value="Unassembled WGS sequence"/>
</dbReference>
<reference evidence="1" key="1">
    <citation type="submission" date="2020-06" db="EMBL/GenBank/DDBJ databases">
        <title>Draft genome of Bugula neritina, a colonial animal packing powerful symbionts and potential medicines.</title>
        <authorList>
            <person name="Rayko M."/>
        </authorList>
    </citation>
    <scope>NUCLEOTIDE SEQUENCE [LARGE SCALE GENOMIC DNA]</scope>
    <source>
        <strain evidence="1">Kwan_BN1</strain>
    </source>
</reference>
<organism evidence="1 2">
    <name type="scientific">Bugula neritina</name>
    <name type="common">Brown bryozoan</name>
    <name type="synonym">Sertularia neritina</name>
    <dbReference type="NCBI Taxonomy" id="10212"/>
    <lineage>
        <taxon>Eukaryota</taxon>
        <taxon>Metazoa</taxon>
        <taxon>Spiralia</taxon>
        <taxon>Lophotrochozoa</taxon>
        <taxon>Bryozoa</taxon>
        <taxon>Gymnolaemata</taxon>
        <taxon>Cheilostomatida</taxon>
        <taxon>Flustrina</taxon>
        <taxon>Buguloidea</taxon>
        <taxon>Bugulidae</taxon>
        <taxon>Bugula</taxon>
    </lineage>
</organism>
<proteinExistence type="predicted"/>